<dbReference type="EMBL" id="DUZY01000008">
    <property type="protein sequence ID" value="DAD48889.1"/>
    <property type="molecule type" value="Genomic_DNA"/>
</dbReference>
<reference evidence="1 2" key="1">
    <citation type="journal article" date="2020" name="Mol. Biol. Evol.">
        <title>Distinct Expression and Methylation Patterns for Genes with Different Fates following a Single Whole-Genome Duplication in Flowering Plants.</title>
        <authorList>
            <person name="Shi T."/>
            <person name="Rahmani R.S."/>
            <person name="Gugger P.F."/>
            <person name="Wang M."/>
            <person name="Li H."/>
            <person name="Zhang Y."/>
            <person name="Li Z."/>
            <person name="Wang Q."/>
            <person name="Van de Peer Y."/>
            <person name="Marchal K."/>
            <person name="Chen J."/>
        </authorList>
    </citation>
    <scope>NUCLEOTIDE SEQUENCE [LARGE SCALE GENOMIC DNA]</scope>
    <source>
        <tissue evidence="1">Leaf</tissue>
    </source>
</reference>
<protein>
    <submittedName>
        <fullName evidence="1">Uncharacterized protein</fullName>
    </submittedName>
</protein>
<comment type="caution">
    <text evidence="1">The sequence shown here is derived from an EMBL/GenBank/DDBJ whole genome shotgun (WGS) entry which is preliminary data.</text>
</comment>
<dbReference type="Proteomes" id="UP000607653">
    <property type="component" value="Unassembled WGS sequence"/>
</dbReference>
<accession>A0A823A0P9</accession>
<name>A0A823A0P9_NELNU</name>
<gene>
    <name evidence="1" type="ORF">HUJ06_018826</name>
</gene>
<sequence>MAPSAVNCFSSPPWATLVGSYSLKYDVEQPPILFDDSSSNKVVGPLTEKMLHLNHPNVIASMTLAVSDVAQA</sequence>
<proteinExistence type="predicted"/>
<organism evidence="1 2">
    <name type="scientific">Nelumbo nucifera</name>
    <name type="common">Sacred lotus</name>
    <dbReference type="NCBI Taxonomy" id="4432"/>
    <lineage>
        <taxon>Eukaryota</taxon>
        <taxon>Viridiplantae</taxon>
        <taxon>Streptophyta</taxon>
        <taxon>Embryophyta</taxon>
        <taxon>Tracheophyta</taxon>
        <taxon>Spermatophyta</taxon>
        <taxon>Magnoliopsida</taxon>
        <taxon>Proteales</taxon>
        <taxon>Nelumbonaceae</taxon>
        <taxon>Nelumbo</taxon>
    </lineage>
</organism>
<evidence type="ECO:0000313" key="1">
    <source>
        <dbReference type="EMBL" id="DAD48889.1"/>
    </source>
</evidence>
<evidence type="ECO:0000313" key="2">
    <source>
        <dbReference type="Proteomes" id="UP000607653"/>
    </source>
</evidence>
<dbReference type="AlphaFoldDB" id="A0A823A0P9"/>
<keyword evidence="2" id="KW-1185">Reference proteome</keyword>